<keyword evidence="7" id="KW-0378">Hydrolase</keyword>
<dbReference type="EMBL" id="CAJOAY010000031">
    <property type="protein sequence ID" value="CAF3497659.1"/>
    <property type="molecule type" value="Genomic_DNA"/>
</dbReference>
<evidence type="ECO:0000256" key="5">
    <source>
        <dbReference type="ARBA" id="ARBA00022723"/>
    </source>
</evidence>
<comment type="cofactor">
    <cofactor evidence="1">
        <name>Mn(2+)</name>
        <dbReference type="ChEBI" id="CHEBI:29035"/>
    </cofactor>
</comment>
<dbReference type="InterPro" id="IPR051547">
    <property type="entry name" value="TDP2-like"/>
</dbReference>
<dbReference type="OrthoDB" id="9975959at2759"/>
<dbReference type="GO" id="GO:0070260">
    <property type="term" value="F:5'-tyrosyl-DNA phosphodiesterase activity"/>
    <property type="evidence" value="ECO:0007669"/>
    <property type="project" value="TreeGrafter"/>
</dbReference>
<dbReference type="InterPro" id="IPR036691">
    <property type="entry name" value="Endo/exonu/phosph_ase_sf"/>
</dbReference>
<dbReference type="GO" id="GO:0004518">
    <property type="term" value="F:nuclease activity"/>
    <property type="evidence" value="ECO:0007669"/>
    <property type="project" value="UniProtKB-KW"/>
</dbReference>
<keyword evidence="5" id="KW-0479">Metal-binding</keyword>
<evidence type="ECO:0000256" key="8">
    <source>
        <dbReference type="ARBA" id="ARBA00022842"/>
    </source>
</evidence>
<comment type="caution">
    <text evidence="12">The sequence shown here is derived from an EMBL/GenBank/DDBJ whole genome shotgun (WGS) entry which is preliminary data.</text>
</comment>
<evidence type="ECO:0000256" key="6">
    <source>
        <dbReference type="ARBA" id="ARBA00022763"/>
    </source>
</evidence>
<evidence type="ECO:0000313" key="14">
    <source>
        <dbReference type="Proteomes" id="UP000663891"/>
    </source>
</evidence>
<evidence type="ECO:0000256" key="3">
    <source>
        <dbReference type="ARBA" id="ARBA00004322"/>
    </source>
</evidence>
<proteinExistence type="predicted"/>
<dbReference type="Proteomes" id="UP000663891">
    <property type="component" value="Unassembled WGS sequence"/>
</dbReference>
<dbReference type="GO" id="GO:0005737">
    <property type="term" value="C:cytoplasm"/>
    <property type="evidence" value="ECO:0007669"/>
    <property type="project" value="TreeGrafter"/>
</dbReference>
<keyword evidence="6" id="KW-0227">DNA damage</keyword>
<dbReference type="PANTHER" id="PTHR15822:SF4">
    <property type="entry name" value="TYROSYL-DNA PHOSPHODIESTERASE 2"/>
    <property type="match status" value="1"/>
</dbReference>
<dbReference type="InterPro" id="IPR005135">
    <property type="entry name" value="Endo/exonuclease/phosphatase"/>
</dbReference>
<dbReference type="GO" id="GO:0006302">
    <property type="term" value="P:double-strand break repair"/>
    <property type="evidence" value="ECO:0007669"/>
    <property type="project" value="TreeGrafter"/>
</dbReference>
<evidence type="ECO:0000313" key="12">
    <source>
        <dbReference type="EMBL" id="CAF0975167.1"/>
    </source>
</evidence>
<dbReference type="GO" id="GO:0046872">
    <property type="term" value="F:metal ion binding"/>
    <property type="evidence" value="ECO:0007669"/>
    <property type="project" value="UniProtKB-KW"/>
</dbReference>
<dbReference type="GO" id="GO:0003697">
    <property type="term" value="F:single-stranded DNA binding"/>
    <property type="evidence" value="ECO:0007669"/>
    <property type="project" value="TreeGrafter"/>
</dbReference>
<evidence type="ECO:0000256" key="7">
    <source>
        <dbReference type="ARBA" id="ARBA00022801"/>
    </source>
</evidence>
<comment type="subcellular location">
    <subcellularLocation>
        <location evidence="3">Nucleus</location>
        <location evidence="3">PML body</location>
    </subcellularLocation>
</comment>
<dbReference type="GO" id="GO:0016605">
    <property type="term" value="C:PML body"/>
    <property type="evidence" value="ECO:0007669"/>
    <property type="project" value="UniProtKB-SubCell"/>
</dbReference>
<evidence type="ECO:0000256" key="10">
    <source>
        <dbReference type="ARBA" id="ARBA00023242"/>
    </source>
</evidence>
<dbReference type="AlphaFoldDB" id="A0A814F0Y2"/>
<dbReference type="Proteomes" id="UP000663881">
    <property type="component" value="Unassembled WGS sequence"/>
</dbReference>
<dbReference type="SUPFAM" id="SSF56219">
    <property type="entry name" value="DNase I-like"/>
    <property type="match status" value="1"/>
</dbReference>
<feature type="domain" description="Endonuclease/exonuclease/phosphatase" evidence="11">
    <location>
        <begin position="76"/>
        <end position="315"/>
    </location>
</feature>
<evidence type="ECO:0000313" key="13">
    <source>
        <dbReference type="EMBL" id="CAF3497659.1"/>
    </source>
</evidence>
<dbReference type="Gene3D" id="3.60.10.10">
    <property type="entry name" value="Endonuclease/exonuclease/phosphatase"/>
    <property type="match status" value="1"/>
</dbReference>
<evidence type="ECO:0000256" key="9">
    <source>
        <dbReference type="ARBA" id="ARBA00023204"/>
    </source>
</evidence>
<accession>A0A814F0Y2</accession>
<keyword evidence="9" id="KW-0234">DNA repair</keyword>
<sequence>MARRELCSFRWNGTEWTTITTYSNSEFDSKSCSTNHQNTMPAVNEPIRVATLNILADCFPWFIEMAVRSTERYEWLCEGIVNLNPTIIGLNEVTTNALRKLQQCSFIRENYFITESFDENNIEMKNCTNGLLTHHGSIILSKLPLLEVFAIPISGSKREAVVGKVELDNNLKTSVYFCAAHTTHHRKPKNIELRTQQIRGIAEILEPLKLPFVIMGDLNLYYHFEDAIVIENKFIDAWAQTHFSHIYPFNDNSEGYTFDAIKNTMIPYYSPGEIKQMRLDRILFSNGFPAFAIAPCGMWANEPIKSDNYLFPSDHFGLFIDLVTNITDINKSTISVGEPDPSVVEILHRNAQNMDEKEIRFGLVRRTGALVSHIGWLGATALGLK</sequence>
<evidence type="ECO:0000256" key="4">
    <source>
        <dbReference type="ARBA" id="ARBA00022722"/>
    </source>
</evidence>
<name>A0A814F0Y2_9BILA</name>
<reference evidence="12" key="1">
    <citation type="submission" date="2021-02" db="EMBL/GenBank/DDBJ databases">
        <authorList>
            <person name="Nowell W R."/>
        </authorList>
    </citation>
    <scope>NUCLEOTIDE SEQUENCE</scope>
</reference>
<dbReference type="Pfam" id="PF03372">
    <property type="entry name" value="Exo_endo_phos"/>
    <property type="match status" value="1"/>
</dbReference>
<keyword evidence="4" id="KW-0540">Nuclease</keyword>
<protein>
    <recommendedName>
        <fullName evidence="11">Endonuclease/exonuclease/phosphatase domain-containing protein</fullName>
    </recommendedName>
</protein>
<evidence type="ECO:0000256" key="2">
    <source>
        <dbReference type="ARBA" id="ARBA00001946"/>
    </source>
</evidence>
<dbReference type="PANTHER" id="PTHR15822">
    <property type="entry name" value="TRAF AND TNF RECEPTOR-ASSOCIATED PROTEIN"/>
    <property type="match status" value="1"/>
</dbReference>
<evidence type="ECO:0000256" key="1">
    <source>
        <dbReference type="ARBA" id="ARBA00001936"/>
    </source>
</evidence>
<gene>
    <name evidence="13" type="ORF">OKA104_LOCUS1310</name>
    <name evidence="12" type="ORF">VCS650_LOCUS13357</name>
</gene>
<organism evidence="12 14">
    <name type="scientific">Adineta steineri</name>
    <dbReference type="NCBI Taxonomy" id="433720"/>
    <lineage>
        <taxon>Eukaryota</taxon>
        <taxon>Metazoa</taxon>
        <taxon>Spiralia</taxon>
        <taxon>Gnathifera</taxon>
        <taxon>Rotifera</taxon>
        <taxon>Eurotatoria</taxon>
        <taxon>Bdelloidea</taxon>
        <taxon>Adinetida</taxon>
        <taxon>Adinetidae</taxon>
        <taxon>Adineta</taxon>
    </lineage>
</organism>
<keyword evidence="8" id="KW-0460">Magnesium</keyword>
<keyword evidence="10" id="KW-0539">Nucleus</keyword>
<comment type="cofactor">
    <cofactor evidence="2">
        <name>Mg(2+)</name>
        <dbReference type="ChEBI" id="CHEBI:18420"/>
    </cofactor>
</comment>
<evidence type="ECO:0000259" key="11">
    <source>
        <dbReference type="Pfam" id="PF03372"/>
    </source>
</evidence>
<dbReference type="EMBL" id="CAJNON010000107">
    <property type="protein sequence ID" value="CAF0975167.1"/>
    <property type="molecule type" value="Genomic_DNA"/>
</dbReference>